<dbReference type="VEuPathDB" id="FungiDB:C2_03570C_A"/>
<evidence type="ECO:0000313" key="2">
    <source>
        <dbReference type="EMBL" id="AOW27391.1"/>
    </source>
</evidence>
<organism evidence="2 3">
    <name type="scientific">Candida albicans (strain SC5314 / ATCC MYA-2876)</name>
    <name type="common">Yeast</name>
    <dbReference type="NCBI Taxonomy" id="237561"/>
    <lineage>
        <taxon>Eukaryota</taxon>
        <taxon>Fungi</taxon>
        <taxon>Dikarya</taxon>
        <taxon>Ascomycota</taxon>
        <taxon>Saccharomycotina</taxon>
        <taxon>Pichiomycetes</taxon>
        <taxon>Debaryomycetaceae</taxon>
        <taxon>Candida/Lodderomyces clade</taxon>
        <taxon>Candida</taxon>
    </lineage>
</organism>
<dbReference type="EMBL" id="CP017624">
    <property type="protein sequence ID" value="AOW27391.1"/>
    <property type="molecule type" value="Genomic_DNA"/>
</dbReference>
<keyword evidence="3" id="KW-1185">Reference proteome</keyword>
<name>A0A1D8PGW6_CANAL</name>
<evidence type="ECO:0000313" key="3">
    <source>
        <dbReference type="Proteomes" id="UP000000559"/>
    </source>
</evidence>
<evidence type="ECO:0000313" key="1">
    <source>
        <dbReference type="CGD" id="CAL0000199729"/>
    </source>
</evidence>
<accession>A0A1D8PGW6</accession>
<proteinExistence type="predicted"/>
<sequence length="236" mass="27021">MSYNPESFKEHTNFQSVHSFLNSFQSKDFNDSIIQLEAPSIDASREVSTSPTNSKGSTRLNFDPKQYYHHLEQLPQAQPQLQPQFTEQFQILNLNKDLCERNTATRTNKKKLRTSGNILTADQISRTSSTSPALMSPVFTNDLLSPSPELDLLEFEEDDDDDEEDDEEALFDGDYNENGNRVNRWNQDDIFQSHDNANENSNPAAHGLFPRMDLSAHNNFMDIKELPLDPVAHKRQ</sequence>
<protein>
    <submittedName>
        <fullName evidence="2">Uncharacterized protein</fullName>
    </submittedName>
</protein>
<dbReference type="RefSeq" id="XP_720985.2">
    <property type="nucleotide sequence ID" value="XM_715892.2"/>
</dbReference>
<dbReference type="CGD" id="CAL0000199729">
    <property type="gene designation" value="orf19.8481"/>
</dbReference>
<dbReference type="GeneID" id="3637336"/>
<dbReference type="Proteomes" id="UP000000559">
    <property type="component" value="Chromosome 2"/>
</dbReference>
<dbReference type="OrthoDB" id="4023101at2759"/>
<reference evidence="2 3" key="1">
    <citation type="journal article" date="2004" name="Proc. Natl. Acad. Sci. U.S.A.">
        <title>The diploid genome sequence of Candida albicans.</title>
        <authorList>
            <person name="Jones T."/>
            <person name="Federspiel N.A."/>
            <person name="Chibana H."/>
            <person name="Dungan J."/>
            <person name="Kalman S."/>
            <person name="Magee B.B."/>
            <person name="Newport G."/>
            <person name="Thorstenson Y.R."/>
            <person name="Agabian N."/>
            <person name="Magee P.T."/>
            <person name="Davis R.W."/>
            <person name="Scherer S."/>
        </authorList>
    </citation>
    <scope>NUCLEOTIDE SEQUENCE [LARGE SCALE GENOMIC DNA]</scope>
    <source>
        <strain evidence="3">SC5314 / ATCC MYA-2876</strain>
    </source>
</reference>
<reference evidence="2 3" key="3">
    <citation type="journal article" date="2013" name="Genome Biol.">
        <title>Assembly of a phased diploid Candida albicans genome facilitates allele-specific measurements and provides a simple model for repeat and indel structure.</title>
        <authorList>
            <person name="Muzzey D."/>
            <person name="Schwartz K."/>
            <person name="Weissman J.S."/>
            <person name="Sherlock G."/>
        </authorList>
    </citation>
    <scope>NUCLEOTIDE SEQUENCE [LARGE SCALE GENOMIC DNA]</scope>
    <source>
        <strain evidence="3">SC5314 / ATCC MYA-2876</strain>
    </source>
</reference>
<reference evidence="2 3" key="2">
    <citation type="journal article" date="2007" name="Genome Biol.">
        <title>Assembly of the Candida albicans genome into sixteen supercontigs aligned on the eight chromosomes.</title>
        <authorList>
            <person name="van het Hoog M."/>
            <person name="Rast T.J."/>
            <person name="Martchenko M."/>
            <person name="Grindle S."/>
            <person name="Dignard D."/>
            <person name="Hogues H."/>
            <person name="Cuomo C."/>
            <person name="Berriman M."/>
            <person name="Scherer S."/>
            <person name="Magee B.B."/>
            <person name="Whiteway M."/>
            <person name="Chibana H."/>
            <person name="Nantel A."/>
            <person name="Magee P.T."/>
        </authorList>
    </citation>
    <scope>GENOME REANNOTATION</scope>
    <source>
        <strain evidence="3">SC5314 / ATCC MYA-2876</strain>
    </source>
</reference>
<dbReference type="AlphaFoldDB" id="A0A1D8PGW6"/>
<dbReference type="KEGG" id="cal:CAALFM_C203570CA"/>
<gene>
    <name evidence="2" type="ordered locus">CAALFM_C203570CA</name>
    <name evidence="1" type="ordered locus">orf19.8481</name>
</gene>
<dbReference type="InParanoid" id="A0A1D8PGW6"/>